<comment type="caution">
    <text evidence="2">The sequence shown here is derived from an EMBL/GenBank/DDBJ whole genome shotgun (WGS) entry which is preliminary data.</text>
</comment>
<keyword evidence="1" id="KW-0472">Membrane</keyword>
<keyword evidence="1" id="KW-0812">Transmembrane</keyword>
<protein>
    <submittedName>
        <fullName evidence="2">Uncharacterized protein</fullName>
    </submittedName>
</protein>
<reference evidence="2 3" key="1">
    <citation type="journal article" date="2018" name="Syst. Appl. Microbiol.">
        <title>A new symbiotic nanoarchaeote (Candidatus Nanoclepta minutus) and its host (Zestosphaera tikiterensis gen. nov., sp. nov.) from a New Zealand hot spring.</title>
        <authorList>
            <person name="St John E."/>
            <person name="Liu Y."/>
            <person name="Podar M."/>
            <person name="Stott M.B."/>
            <person name="Meneghin J."/>
            <person name="Chen Z."/>
            <person name="Lagutin K."/>
            <person name="Mitchell K."/>
            <person name="Reysenbach A.L."/>
        </authorList>
    </citation>
    <scope>NUCLEOTIDE SEQUENCE [LARGE SCALE GENOMIC DNA]</scope>
    <source>
        <strain evidence="2">NZ3</strain>
    </source>
</reference>
<name>A0A2R7Y1R1_9CREN</name>
<sequence>MRTLKLKILGKVVDRRKALRTTVAVTTVLAFIKLHIFATASLTLLTAIYLPIGIVLWTDYFLTYKGWKEVRIGVGCEGLRIVVYG</sequence>
<accession>A0A2R7Y1R1</accession>
<evidence type="ECO:0000256" key="1">
    <source>
        <dbReference type="SAM" id="Phobius"/>
    </source>
</evidence>
<feature type="transmembrane region" description="Helical" evidence="1">
    <location>
        <begin position="21"/>
        <end position="38"/>
    </location>
</feature>
<proteinExistence type="predicted"/>
<dbReference type="AlphaFoldDB" id="A0A2R7Y1R1"/>
<evidence type="ECO:0000313" key="3">
    <source>
        <dbReference type="Proteomes" id="UP000244093"/>
    </source>
</evidence>
<keyword evidence="1" id="KW-1133">Transmembrane helix</keyword>
<evidence type="ECO:0000313" key="2">
    <source>
        <dbReference type="EMBL" id="PUA31476.1"/>
    </source>
</evidence>
<dbReference type="Proteomes" id="UP000244093">
    <property type="component" value="Unassembled WGS sequence"/>
</dbReference>
<gene>
    <name evidence="2" type="ORF">B7O98_09250</name>
</gene>
<feature type="transmembrane region" description="Helical" evidence="1">
    <location>
        <begin position="44"/>
        <end position="62"/>
    </location>
</feature>
<dbReference type="EMBL" id="NBVN01000010">
    <property type="protein sequence ID" value="PUA31476.1"/>
    <property type="molecule type" value="Genomic_DNA"/>
</dbReference>
<organism evidence="2 3">
    <name type="scientific">Zestosphaera tikiterensis</name>
    <dbReference type="NCBI Taxonomy" id="1973259"/>
    <lineage>
        <taxon>Archaea</taxon>
        <taxon>Thermoproteota</taxon>
        <taxon>Thermoprotei</taxon>
        <taxon>Desulfurococcales</taxon>
        <taxon>Desulfurococcaceae</taxon>
        <taxon>Zestosphaera</taxon>
    </lineage>
</organism>